<dbReference type="AlphaFoldDB" id="A0A915J694"/>
<sequence length="271" mass="31806">MNPTLNYALVIRTTLFAMKVHLATLRTKREHIITLDVTHEHYHEHPLRDEYGYSKTINFRAERCSTVSVPKRRLLDVEWAVNMPTEKYIGDILFFVENKNCLLEFDFYTEDKETVSKHMGHICELCEQVKFLLEAYCMATIKASLMKIYQDFVPHFSSNKINHCHVCIVDMPKQISLHFLPIREQKKIHQLMFKWNGESYRDQICFRFAESRFSDYCYSGVLMLQKSIILNATNTTIQESAIPITYNLCAPPTDIDIKVEEQNMNDKICMG</sequence>
<keyword evidence="1" id="KW-1185">Reference proteome</keyword>
<accession>A0A915J694</accession>
<dbReference type="Proteomes" id="UP000887565">
    <property type="component" value="Unplaced"/>
</dbReference>
<name>A0A915J694_ROMCU</name>
<dbReference type="WBParaSite" id="nRc.2.0.1.t21987-RA">
    <property type="protein sequence ID" value="nRc.2.0.1.t21987-RA"/>
    <property type="gene ID" value="nRc.2.0.1.g21987"/>
</dbReference>
<protein>
    <submittedName>
        <fullName evidence="2">Uncharacterized protein</fullName>
    </submittedName>
</protein>
<proteinExistence type="predicted"/>
<reference evidence="2" key="1">
    <citation type="submission" date="2022-11" db="UniProtKB">
        <authorList>
            <consortium name="WormBaseParasite"/>
        </authorList>
    </citation>
    <scope>IDENTIFICATION</scope>
</reference>
<evidence type="ECO:0000313" key="1">
    <source>
        <dbReference type="Proteomes" id="UP000887565"/>
    </source>
</evidence>
<evidence type="ECO:0000313" key="2">
    <source>
        <dbReference type="WBParaSite" id="nRc.2.0.1.t21987-RA"/>
    </source>
</evidence>
<organism evidence="1 2">
    <name type="scientific">Romanomermis culicivorax</name>
    <name type="common">Nematode worm</name>
    <dbReference type="NCBI Taxonomy" id="13658"/>
    <lineage>
        <taxon>Eukaryota</taxon>
        <taxon>Metazoa</taxon>
        <taxon>Ecdysozoa</taxon>
        <taxon>Nematoda</taxon>
        <taxon>Enoplea</taxon>
        <taxon>Dorylaimia</taxon>
        <taxon>Mermithida</taxon>
        <taxon>Mermithoidea</taxon>
        <taxon>Mermithidae</taxon>
        <taxon>Romanomermis</taxon>
    </lineage>
</organism>